<dbReference type="Proteomes" id="UP000314294">
    <property type="component" value="Unassembled WGS sequence"/>
</dbReference>
<comment type="caution">
    <text evidence="2">The sequence shown here is derived from an EMBL/GenBank/DDBJ whole genome shotgun (WGS) entry which is preliminary data.</text>
</comment>
<organism evidence="2 3">
    <name type="scientific">Liparis tanakae</name>
    <name type="common">Tanaka's snailfish</name>
    <dbReference type="NCBI Taxonomy" id="230148"/>
    <lineage>
        <taxon>Eukaryota</taxon>
        <taxon>Metazoa</taxon>
        <taxon>Chordata</taxon>
        <taxon>Craniata</taxon>
        <taxon>Vertebrata</taxon>
        <taxon>Euteleostomi</taxon>
        <taxon>Actinopterygii</taxon>
        <taxon>Neopterygii</taxon>
        <taxon>Teleostei</taxon>
        <taxon>Neoteleostei</taxon>
        <taxon>Acanthomorphata</taxon>
        <taxon>Eupercaria</taxon>
        <taxon>Perciformes</taxon>
        <taxon>Cottioidei</taxon>
        <taxon>Cottales</taxon>
        <taxon>Liparidae</taxon>
        <taxon>Liparis</taxon>
    </lineage>
</organism>
<dbReference type="AlphaFoldDB" id="A0A4Z2JD10"/>
<accession>A0A4Z2JD10</accession>
<proteinExistence type="predicted"/>
<evidence type="ECO:0000313" key="3">
    <source>
        <dbReference type="Proteomes" id="UP000314294"/>
    </source>
</evidence>
<reference evidence="2 3" key="1">
    <citation type="submission" date="2019-03" db="EMBL/GenBank/DDBJ databases">
        <title>First draft genome of Liparis tanakae, snailfish: a comprehensive survey of snailfish specific genes.</title>
        <authorList>
            <person name="Kim W."/>
            <person name="Song I."/>
            <person name="Jeong J.-H."/>
            <person name="Kim D."/>
            <person name="Kim S."/>
            <person name="Ryu S."/>
            <person name="Song J.Y."/>
            <person name="Lee S.K."/>
        </authorList>
    </citation>
    <scope>NUCLEOTIDE SEQUENCE [LARGE SCALE GENOMIC DNA]</scope>
    <source>
        <tissue evidence="2">Muscle</tissue>
    </source>
</reference>
<name>A0A4Z2JD10_9TELE</name>
<dbReference type="EMBL" id="SRLO01000007">
    <property type="protein sequence ID" value="TNN88109.1"/>
    <property type="molecule type" value="Genomic_DNA"/>
</dbReference>
<feature type="region of interest" description="Disordered" evidence="1">
    <location>
        <begin position="130"/>
        <end position="206"/>
    </location>
</feature>
<evidence type="ECO:0000313" key="2">
    <source>
        <dbReference type="EMBL" id="TNN88109.1"/>
    </source>
</evidence>
<protein>
    <submittedName>
        <fullName evidence="2">Uncharacterized protein</fullName>
    </submittedName>
</protein>
<evidence type="ECO:0000256" key="1">
    <source>
        <dbReference type="SAM" id="MobiDB-lite"/>
    </source>
</evidence>
<keyword evidence="3" id="KW-1185">Reference proteome</keyword>
<feature type="compositionally biased region" description="Basic residues" evidence="1">
    <location>
        <begin position="190"/>
        <end position="206"/>
    </location>
</feature>
<gene>
    <name evidence="2" type="ORF">EYF80_001690</name>
</gene>
<sequence length="241" mass="26095">MTITLPLNLSYPGTGQANGFSSPPFMHMELRMDSELMALSVLLRKYKQTVKRIFSTNTPVVPVGVLLRKEEEGVMGGVTGGVRLPLVCRGGVAVLFLDTPPVRDRDSLGAAFFFRVSCSRRAASVMNLVAPSGGGEGGTPSVKPMTRQPDGGRGEEEEEAEEKGGIWVMPSTRKDTRGDKSDRRLEPRTAPHRTAPHRACTRKHTRRVRAALAVKPLPGRNASCTYETSAALGVEQPLQGE</sequence>
<feature type="compositionally biased region" description="Basic and acidic residues" evidence="1">
    <location>
        <begin position="172"/>
        <end position="189"/>
    </location>
</feature>